<evidence type="ECO:0000256" key="1">
    <source>
        <dbReference type="ARBA" id="ARBA00009254"/>
    </source>
</evidence>
<dbReference type="InterPro" id="IPR050063">
    <property type="entry name" value="Ribosomal_protein_uL29"/>
</dbReference>
<evidence type="ECO:0000313" key="6">
    <source>
        <dbReference type="EMBL" id="BBA34656.1"/>
    </source>
</evidence>
<evidence type="ECO:0000313" key="7">
    <source>
        <dbReference type="Proteomes" id="UP000266313"/>
    </source>
</evidence>
<dbReference type="GO" id="GO:0006412">
    <property type="term" value="P:translation"/>
    <property type="evidence" value="ECO:0007669"/>
    <property type="project" value="UniProtKB-UniRule"/>
</dbReference>
<dbReference type="KEGG" id="mmai:sS8_2709"/>
<organism evidence="6 7">
    <name type="scientific">Methylocaldum marinum</name>
    <dbReference type="NCBI Taxonomy" id="1432792"/>
    <lineage>
        <taxon>Bacteria</taxon>
        <taxon>Pseudomonadati</taxon>
        <taxon>Pseudomonadota</taxon>
        <taxon>Gammaproteobacteria</taxon>
        <taxon>Methylococcales</taxon>
        <taxon>Methylococcaceae</taxon>
        <taxon>Methylocaldum</taxon>
    </lineage>
</organism>
<dbReference type="RefSeq" id="WP_119630028.1">
    <property type="nucleotide sequence ID" value="NZ_AP017928.1"/>
</dbReference>
<dbReference type="NCBIfam" id="TIGR00012">
    <property type="entry name" value="L29"/>
    <property type="match status" value="1"/>
</dbReference>
<dbReference type="Gene3D" id="1.10.287.310">
    <property type="match status" value="1"/>
</dbReference>
<keyword evidence="7" id="KW-1185">Reference proteome</keyword>
<dbReference type="CDD" id="cd00427">
    <property type="entry name" value="Ribosomal_L29_HIP"/>
    <property type="match status" value="1"/>
</dbReference>
<name>A0A250KSZ1_9GAMM</name>
<sequence>MKVSELRTKNEGELKELLLELHRERFNLRMQKATGQLTKSDQLRGNRRDIARVNTVLTEKSVRV</sequence>
<dbReference type="GO" id="GO:0003735">
    <property type="term" value="F:structural constituent of ribosome"/>
    <property type="evidence" value="ECO:0007669"/>
    <property type="project" value="InterPro"/>
</dbReference>
<dbReference type="OrthoDB" id="9815192at2"/>
<evidence type="ECO:0000256" key="3">
    <source>
        <dbReference type="ARBA" id="ARBA00023274"/>
    </source>
</evidence>
<evidence type="ECO:0000256" key="2">
    <source>
        <dbReference type="ARBA" id="ARBA00022980"/>
    </source>
</evidence>
<keyword evidence="3 5" id="KW-0687">Ribonucleoprotein</keyword>
<evidence type="ECO:0000256" key="5">
    <source>
        <dbReference type="HAMAP-Rule" id="MF_00374"/>
    </source>
</evidence>
<protein>
    <recommendedName>
        <fullName evidence="4 5">Large ribosomal subunit protein uL29</fullName>
    </recommendedName>
</protein>
<proteinExistence type="inferred from homology"/>
<gene>
    <name evidence="5" type="primary">rpmC</name>
    <name evidence="6" type="ORF">sS8_2709</name>
</gene>
<dbReference type="SUPFAM" id="SSF46561">
    <property type="entry name" value="Ribosomal protein L29 (L29p)"/>
    <property type="match status" value="1"/>
</dbReference>
<dbReference type="Pfam" id="PF00831">
    <property type="entry name" value="Ribosomal_L29"/>
    <property type="match status" value="1"/>
</dbReference>
<dbReference type="Proteomes" id="UP000266313">
    <property type="component" value="Chromosome"/>
</dbReference>
<dbReference type="InterPro" id="IPR036049">
    <property type="entry name" value="Ribosomal_uL29_sf"/>
</dbReference>
<accession>A0A250KSZ1</accession>
<dbReference type="PANTHER" id="PTHR10916">
    <property type="entry name" value="60S RIBOSOMAL PROTEIN L35/50S RIBOSOMAL PROTEIN L29"/>
    <property type="match status" value="1"/>
</dbReference>
<dbReference type="GO" id="GO:0022625">
    <property type="term" value="C:cytosolic large ribosomal subunit"/>
    <property type="evidence" value="ECO:0007669"/>
    <property type="project" value="TreeGrafter"/>
</dbReference>
<comment type="similarity">
    <text evidence="1 5">Belongs to the universal ribosomal protein uL29 family.</text>
</comment>
<dbReference type="AlphaFoldDB" id="A0A250KSZ1"/>
<dbReference type="HAMAP" id="MF_00374">
    <property type="entry name" value="Ribosomal_uL29"/>
    <property type="match status" value="1"/>
</dbReference>
<dbReference type="EMBL" id="AP017928">
    <property type="protein sequence ID" value="BBA34656.1"/>
    <property type="molecule type" value="Genomic_DNA"/>
</dbReference>
<dbReference type="FunFam" id="1.10.287.310:FF:000001">
    <property type="entry name" value="50S ribosomal protein L29"/>
    <property type="match status" value="1"/>
</dbReference>
<reference evidence="6 7" key="1">
    <citation type="submission" date="2016-12" db="EMBL/GenBank/DDBJ databases">
        <title>Genome sequencing of Methylocaldum marinum.</title>
        <authorList>
            <person name="Takeuchi M."/>
            <person name="Kamagata Y."/>
            <person name="Hiraoka S."/>
            <person name="Oshima K."/>
            <person name="Hattori M."/>
            <person name="Iwasaki W."/>
        </authorList>
    </citation>
    <scope>NUCLEOTIDE SEQUENCE [LARGE SCALE GENOMIC DNA]</scope>
    <source>
        <strain evidence="6 7">S8</strain>
    </source>
</reference>
<keyword evidence="2 5" id="KW-0689">Ribosomal protein</keyword>
<evidence type="ECO:0000256" key="4">
    <source>
        <dbReference type="ARBA" id="ARBA00035204"/>
    </source>
</evidence>
<dbReference type="InterPro" id="IPR001854">
    <property type="entry name" value="Ribosomal_uL29"/>
</dbReference>
<dbReference type="PANTHER" id="PTHR10916:SF0">
    <property type="entry name" value="LARGE RIBOSOMAL SUBUNIT PROTEIN UL29C"/>
    <property type="match status" value="1"/>
</dbReference>